<feature type="transmembrane region" description="Helical" evidence="12">
    <location>
        <begin position="184"/>
        <end position="202"/>
    </location>
</feature>
<dbReference type="Gene3D" id="1.20.120.1770">
    <property type="match status" value="1"/>
</dbReference>
<keyword evidence="3" id="KW-0813">Transport</keyword>
<dbReference type="GO" id="GO:0140575">
    <property type="term" value="F:transmembrane monodehydroascorbate reductase activity"/>
    <property type="evidence" value="ECO:0007669"/>
    <property type="project" value="InterPro"/>
</dbReference>
<dbReference type="GO" id="GO:0046872">
    <property type="term" value="F:metal ion binding"/>
    <property type="evidence" value="ECO:0007669"/>
    <property type="project" value="UniProtKB-KW"/>
</dbReference>
<comment type="caution">
    <text evidence="14">The sequence shown here is derived from an EMBL/GenBank/DDBJ whole genome shotgun (WGS) entry which is preliminary data.</text>
</comment>
<evidence type="ECO:0000256" key="3">
    <source>
        <dbReference type="ARBA" id="ARBA00022448"/>
    </source>
</evidence>
<dbReference type="CDD" id="cd08761">
    <property type="entry name" value="Cyt_b561_CYB561D2_like"/>
    <property type="match status" value="1"/>
</dbReference>
<keyword evidence="6" id="KW-0479">Metal-binding</keyword>
<keyword evidence="8 12" id="KW-1133">Transmembrane helix</keyword>
<dbReference type="EMBL" id="VIFY01000022">
    <property type="protein sequence ID" value="TQB75215.1"/>
    <property type="molecule type" value="Genomic_DNA"/>
</dbReference>
<evidence type="ECO:0000256" key="6">
    <source>
        <dbReference type="ARBA" id="ARBA00022723"/>
    </source>
</evidence>
<dbReference type="InterPro" id="IPR045150">
    <property type="entry name" value="CYB561D1/2"/>
</dbReference>
<feature type="domain" description="Cytochrome b561" evidence="13">
    <location>
        <begin position="1"/>
        <end position="207"/>
    </location>
</feature>
<evidence type="ECO:0000256" key="4">
    <source>
        <dbReference type="ARBA" id="ARBA00022617"/>
    </source>
</evidence>
<keyword evidence="9" id="KW-0408">Iron</keyword>
<evidence type="ECO:0000313" key="15">
    <source>
        <dbReference type="Proteomes" id="UP000319663"/>
    </source>
</evidence>
<dbReference type="GO" id="GO:0016020">
    <property type="term" value="C:membrane"/>
    <property type="evidence" value="ECO:0007669"/>
    <property type="project" value="UniProtKB-SubCell"/>
</dbReference>
<evidence type="ECO:0000256" key="10">
    <source>
        <dbReference type="ARBA" id="ARBA00023136"/>
    </source>
</evidence>
<keyword evidence="15" id="KW-1185">Reference proteome</keyword>
<evidence type="ECO:0000256" key="5">
    <source>
        <dbReference type="ARBA" id="ARBA00022692"/>
    </source>
</evidence>
<evidence type="ECO:0000256" key="11">
    <source>
        <dbReference type="SAM" id="MobiDB-lite"/>
    </source>
</evidence>
<feature type="transmembrane region" description="Helical" evidence="12">
    <location>
        <begin position="154"/>
        <end position="172"/>
    </location>
</feature>
<keyword evidence="4" id="KW-0349">Heme</keyword>
<comment type="cofactor">
    <cofactor evidence="1">
        <name>heme b</name>
        <dbReference type="ChEBI" id="CHEBI:60344"/>
    </cofactor>
</comment>
<dbReference type="AlphaFoldDB" id="A0A507R1G6"/>
<dbReference type="STRING" id="5098.A0A507R1G6"/>
<feature type="region of interest" description="Disordered" evidence="11">
    <location>
        <begin position="1"/>
        <end position="23"/>
    </location>
</feature>
<evidence type="ECO:0000256" key="9">
    <source>
        <dbReference type="ARBA" id="ARBA00023004"/>
    </source>
</evidence>
<comment type="subcellular location">
    <subcellularLocation>
        <location evidence="2">Membrane</location>
        <topology evidence="2">Multi-pass membrane protein</topology>
    </subcellularLocation>
</comment>
<name>A0A507R1G6_MONPU</name>
<feature type="transmembrane region" description="Helical" evidence="12">
    <location>
        <begin position="79"/>
        <end position="96"/>
    </location>
</feature>
<evidence type="ECO:0000256" key="2">
    <source>
        <dbReference type="ARBA" id="ARBA00004141"/>
    </source>
</evidence>
<dbReference type="PANTHER" id="PTHR15422:SF45">
    <property type="entry name" value="CYTOCHROME B561 DOMAIN-CONTAINING PROTEIN"/>
    <property type="match status" value="1"/>
</dbReference>
<sequence>MASPEQRQQHRQDPTQYEPLLGQTGDVGHLKEDGIYRNLFTGTAAIAQAGVLIVQAALILQPTTTSTPRTKLLGTKVHYVLQSISILAFLSGLIIIEINKGDHPRFTSFHGVVGLITYISIVLQALVGVIQYFFPAQILGSVGRGKQIYKYHRLSGYALLVLELVAVLAATQTTYNVNILKIPFYPVAGAGLLLLVGVGSRVQRQKLGL</sequence>
<evidence type="ECO:0000256" key="8">
    <source>
        <dbReference type="ARBA" id="ARBA00022989"/>
    </source>
</evidence>
<dbReference type="Proteomes" id="UP000319663">
    <property type="component" value="Unassembled WGS sequence"/>
</dbReference>
<keyword evidence="10 12" id="KW-0472">Membrane</keyword>
<evidence type="ECO:0000256" key="12">
    <source>
        <dbReference type="SAM" id="Phobius"/>
    </source>
</evidence>
<evidence type="ECO:0000313" key="14">
    <source>
        <dbReference type="EMBL" id="TQB75215.1"/>
    </source>
</evidence>
<keyword evidence="5 12" id="KW-0812">Transmembrane</keyword>
<dbReference type="PANTHER" id="PTHR15422">
    <property type="entry name" value="OS05G0565100 PROTEIN"/>
    <property type="match status" value="1"/>
</dbReference>
<reference evidence="14 15" key="1">
    <citation type="submission" date="2019-06" db="EMBL/GenBank/DDBJ databases">
        <title>Wine fermentation using esterase from Monascus purpureus.</title>
        <authorList>
            <person name="Geng C."/>
            <person name="Zhang Y."/>
        </authorList>
    </citation>
    <scope>NUCLEOTIDE SEQUENCE [LARGE SCALE GENOMIC DNA]</scope>
    <source>
        <strain evidence="14">HQ1</strain>
    </source>
</reference>
<gene>
    <name evidence="14" type="ORF">MPDQ_003468</name>
</gene>
<feature type="transmembrane region" description="Helical" evidence="12">
    <location>
        <begin position="108"/>
        <end position="134"/>
    </location>
</feature>
<evidence type="ECO:0000256" key="1">
    <source>
        <dbReference type="ARBA" id="ARBA00001970"/>
    </source>
</evidence>
<accession>A0A507R1G6</accession>
<protein>
    <recommendedName>
        <fullName evidence="13">Cytochrome b561 domain-containing protein</fullName>
    </recommendedName>
</protein>
<evidence type="ECO:0000259" key="13">
    <source>
        <dbReference type="PROSITE" id="PS50939"/>
    </source>
</evidence>
<proteinExistence type="predicted"/>
<evidence type="ECO:0000256" key="7">
    <source>
        <dbReference type="ARBA" id="ARBA00022982"/>
    </source>
</evidence>
<dbReference type="Pfam" id="PF03188">
    <property type="entry name" value="Cytochrom_B561"/>
    <property type="match status" value="1"/>
</dbReference>
<dbReference type="InterPro" id="IPR006593">
    <property type="entry name" value="Cyt_b561/ferric_Rdtase_TM"/>
</dbReference>
<dbReference type="PROSITE" id="PS50939">
    <property type="entry name" value="CYTOCHROME_B561"/>
    <property type="match status" value="1"/>
</dbReference>
<dbReference type="SMART" id="SM00665">
    <property type="entry name" value="B561"/>
    <property type="match status" value="1"/>
</dbReference>
<organism evidence="14 15">
    <name type="scientific">Monascus purpureus</name>
    <name type="common">Red mold</name>
    <name type="synonym">Monascus anka</name>
    <dbReference type="NCBI Taxonomy" id="5098"/>
    <lineage>
        <taxon>Eukaryota</taxon>
        <taxon>Fungi</taxon>
        <taxon>Dikarya</taxon>
        <taxon>Ascomycota</taxon>
        <taxon>Pezizomycotina</taxon>
        <taxon>Eurotiomycetes</taxon>
        <taxon>Eurotiomycetidae</taxon>
        <taxon>Eurotiales</taxon>
        <taxon>Aspergillaceae</taxon>
        <taxon>Monascus</taxon>
    </lineage>
</organism>
<keyword evidence="7" id="KW-0249">Electron transport</keyword>